<comment type="catalytic activity">
    <reaction evidence="22">
        <text>chloride(in) = chloride(out)</text>
        <dbReference type="Rhea" id="RHEA:29823"/>
        <dbReference type="ChEBI" id="CHEBI:17996"/>
    </reaction>
</comment>
<evidence type="ECO:0000256" key="8">
    <source>
        <dbReference type="ARBA" id="ARBA00022729"/>
    </source>
</evidence>
<dbReference type="GO" id="GO:0005509">
    <property type="term" value="F:calcium ion binding"/>
    <property type="evidence" value="ECO:0007669"/>
    <property type="project" value="InterPro"/>
</dbReference>
<feature type="domain" description="EF-hand" evidence="29">
    <location>
        <begin position="165"/>
        <end position="200"/>
    </location>
</feature>
<keyword evidence="5" id="KW-0633">Potassium transport</keyword>
<keyword evidence="19" id="KW-0325">Glycoprotein</keyword>
<dbReference type="PROSITE" id="PS00018">
    <property type="entry name" value="EF_HAND_1"/>
    <property type="match status" value="2"/>
</dbReference>
<keyword evidence="20" id="KW-0868">Chloride</keyword>
<evidence type="ECO:0000256" key="16">
    <source>
        <dbReference type="ARBA" id="ARBA00023136"/>
    </source>
</evidence>
<dbReference type="Gene3D" id="2.70.170.10">
    <property type="entry name" value="Neurotransmitter-gated ion-channel ligand-binding domain"/>
    <property type="match status" value="1"/>
</dbReference>
<dbReference type="PANTHER" id="PTHR23055">
    <property type="entry name" value="CALCIUM BINDING PROTEINS"/>
    <property type="match status" value="1"/>
</dbReference>
<keyword evidence="21 28" id="KW-0407">Ion channel</keyword>
<dbReference type="GO" id="GO:0004890">
    <property type="term" value="F:GABA-A receptor activity"/>
    <property type="evidence" value="ECO:0007669"/>
    <property type="project" value="InterPro"/>
</dbReference>
<keyword evidence="3 28" id="KW-0813">Transport</keyword>
<evidence type="ECO:0000256" key="25">
    <source>
        <dbReference type="ARBA" id="ARBA00064898"/>
    </source>
</evidence>
<dbReference type="InterPro" id="IPR038050">
    <property type="entry name" value="Neuro_actylchol_rec"/>
</dbReference>
<dbReference type="PROSITE" id="PS50222">
    <property type="entry name" value="EF_HAND_2"/>
    <property type="match status" value="3"/>
</dbReference>
<dbReference type="Pfam" id="PF02932">
    <property type="entry name" value="Neur_chan_memb"/>
    <property type="match status" value="1"/>
</dbReference>
<evidence type="ECO:0000256" key="13">
    <source>
        <dbReference type="ARBA" id="ARBA00022958"/>
    </source>
</evidence>
<comment type="similarity">
    <text evidence="2">Belongs to the recoverin family.</text>
</comment>
<accession>A0A836A0C9</accession>
<evidence type="ECO:0000256" key="23">
    <source>
        <dbReference type="ARBA" id="ARBA00059554"/>
    </source>
</evidence>
<dbReference type="GO" id="GO:0015459">
    <property type="term" value="F:potassium channel regulator activity"/>
    <property type="evidence" value="ECO:0007669"/>
    <property type="project" value="TreeGrafter"/>
</dbReference>
<dbReference type="GO" id="GO:0016324">
    <property type="term" value="C:apical plasma membrane"/>
    <property type="evidence" value="ECO:0007669"/>
    <property type="project" value="UniProtKB-SubCell"/>
</dbReference>
<dbReference type="InterPro" id="IPR018000">
    <property type="entry name" value="Neurotransmitter_ion_chnl_CS"/>
</dbReference>
<dbReference type="SUPFAM" id="SSF63712">
    <property type="entry name" value="Nicotinic receptor ligand binding domain-like"/>
    <property type="match status" value="1"/>
</dbReference>
<evidence type="ECO:0000256" key="7">
    <source>
        <dbReference type="ARBA" id="ARBA00022723"/>
    </source>
</evidence>
<dbReference type="InterPro" id="IPR006029">
    <property type="entry name" value="Neurotrans-gated_channel_TM"/>
</dbReference>
<evidence type="ECO:0000256" key="10">
    <source>
        <dbReference type="ARBA" id="ARBA00022826"/>
    </source>
</evidence>
<evidence type="ECO:0000313" key="30">
    <source>
        <dbReference type="EMBL" id="KAG5199027.1"/>
    </source>
</evidence>
<dbReference type="Pfam" id="PF13499">
    <property type="entry name" value="EF-hand_7"/>
    <property type="match status" value="1"/>
</dbReference>
<keyword evidence="15 28" id="KW-0406">Ion transport</keyword>
<dbReference type="InterPro" id="IPR028846">
    <property type="entry name" value="Recoverin"/>
</dbReference>
<proteinExistence type="inferred from homology"/>
<evidence type="ECO:0000256" key="17">
    <source>
        <dbReference type="ARBA" id="ARBA00023157"/>
    </source>
</evidence>
<keyword evidence="12" id="KW-0851">Voltage-gated channel</keyword>
<keyword evidence="14 28" id="KW-1133">Transmembrane helix</keyword>
<evidence type="ECO:0000256" key="9">
    <source>
        <dbReference type="ARBA" id="ARBA00022737"/>
    </source>
</evidence>
<dbReference type="InterPro" id="IPR011992">
    <property type="entry name" value="EF-hand-dom_pair"/>
</dbReference>
<dbReference type="InterPro" id="IPR018247">
    <property type="entry name" value="EF_Hand_1_Ca_BS"/>
</dbReference>
<evidence type="ECO:0000256" key="3">
    <source>
        <dbReference type="ARBA" id="ARBA00022448"/>
    </source>
</evidence>
<evidence type="ECO:0000256" key="1">
    <source>
        <dbReference type="ARBA" id="ARBA00004424"/>
    </source>
</evidence>
<evidence type="ECO:0000256" key="26">
    <source>
        <dbReference type="ARBA" id="ARBA00070417"/>
    </source>
</evidence>
<evidence type="ECO:0000256" key="11">
    <source>
        <dbReference type="ARBA" id="ARBA00022837"/>
    </source>
</evidence>
<keyword evidence="8" id="KW-0732">Signal</keyword>
<dbReference type="CDD" id="cd00051">
    <property type="entry name" value="EFh"/>
    <property type="match status" value="2"/>
</dbReference>
<keyword evidence="10" id="KW-0631">Potassium channel</keyword>
<dbReference type="Pfam" id="PF02931">
    <property type="entry name" value="Neur_chan_LBD"/>
    <property type="match status" value="1"/>
</dbReference>
<evidence type="ECO:0000256" key="5">
    <source>
        <dbReference type="ARBA" id="ARBA00022538"/>
    </source>
</evidence>
<evidence type="ECO:0000256" key="19">
    <source>
        <dbReference type="ARBA" id="ARBA00023180"/>
    </source>
</evidence>
<dbReference type="Gene3D" id="1.20.58.390">
    <property type="entry name" value="Neurotransmitter-gated ion-channel transmembrane domain"/>
    <property type="match status" value="1"/>
</dbReference>
<dbReference type="GO" id="GO:0034707">
    <property type="term" value="C:chloride channel complex"/>
    <property type="evidence" value="ECO:0007669"/>
    <property type="project" value="UniProtKB-KW"/>
</dbReference>
<dbReference type="PROSITE" id="PS00236">
    <property type="entry name" value="NEUROTR_ION_CHANNEL"/>
    <property type="match status" value="1"/>
</dbReference>
<dbReference type="FunFam" id="2.70.170.10:FF:000011">
    <property type="entry name" value="Gamma-aminobutyric acid receptor subunit pi isoform X1"/>
    <property type="match status" value="1"/>
</dbReference>
<comment type="similarity">
    <text evidence="24">Belongs to the ligand-gated ion channel (TC 1.A.9) family. Gamma-aminobutyric acid receptor (TC 1.A.9.5) subfamily. GABRP sub-subfamily.</text>
</comment>
<name>A0A836A0C9_SHEEP</name>
<keyword evidence="16 28" id="KW-0472">Membrane</keyword>
<dbReference type="SUPFAM" id="SSF47473">
    <property type="entry name" value="EF-hand"/>
    <property type="match status" value="1"/>
</dbReference>
<feature type="domain" description="EF-hand" evidence="29">
    <location>
        <begin position="129"/>
        <end position="164"/>
    </location>
</feature>
<evidence type="ECO:0000256" key="14">
    <source>
        <dbReference type="ARBA" id="ARBA00022989"/>
    </source>
</evidence>
<keyword evidence="13" id="KW-0630">Potassium</keyword>
<dbReference type="PRINTS" id="PR00253">
    <property type="entry name" value="GABAARECEPTR"/>
</dbReference>
<evidence type="ECO:0000256" key="15">
    <source>
        <dbReference type="ARBA" id="ARBA00023065"/>
    </source>
</evidence>
<keyword evidence="17" id="KW-1015">Disulfide bond</keyword>
<evidence type="ECO:0000313" key="31">
    <source>
        <dbReference type="Proteomes" id="UP000664991"/>
    </source>
</evidence>
<dbReference type="PANTHER" id="PTHR23055:SF82">
    <property type="entry name" value="KV CHANNEL-INTERACTING PROTEIN 1"/>
    <property type="match status" value="1"/>
</dbReference>
<evidence type="ECO:0000256" key="21">
    <source>
        <dbReference type="ARBA" id="ARBA00023303"/>
    </source>
</evidence>
<evidence type="ECO:0000256" key="28">
    <source>
        <dbReference type="RuleBase" id="RU000687"/>
    </source>
</evidence>
<reference evidence="30 31" key="1">
    <citation type="submission" date="2020-12" db="EMBL/GenBank/DDBJ databases">
        <title>De novo assembly of Tibetan sheep genome.</title>
        <authorList>
            <person name="Li X."/>
        </authorList>
    </citation>
    <scope>NUCLEOTIDE SEQUENCE [LARGE SCALE GENOMIC DNA]</scope>
    <source>
        <tissue evidence="30">Heart</tissue>
    </source>
</reference>
<feature type="transmembrane region" description="Helical" evidence="28">
    <location>
        <begin position="592"/>
        <end position="610"/>
    </location>
</feature>
<gene>
    <name evidence="30" type="ORF">JEQ12_006727</name>
</gene>
<evidence type="ECO:0000256" key="6">
    <source>
        <dbReference type="ARBA" id="ARBA00022692"/>
    </source>
</evidence>
<comment type="subunit">
    <text evidence="25">Heteropentamer, formed by a combination of alpha (GABRA1-6), beta (GABRB1-3), gamma (GABRG1-3), delta (GABRD), epsilon (GABRE), rho (GABRR1-3), pi (GABRP) and theta (GABRQ) chains, each subunit exhibiting distinct physiological and pharmacological properties.</text>
</comment>
<evidence type="ECO:0000256" key="12">
    <source>
        <dbReference type="ARBA" id="ARBA00022882"/>
    </source>
</evidence>
<dbReference type="Proteomes" id="UP000664991">
    <property type="component" value="Unassembled WGS sequence"/>
</dbReference>
<dbReference type="InterPro" id="IPR006201">
    <property type="entry name" value="Neur_channel"/>
</dbReference>
<dbReference type="GO" id="GO:0022851">
    <property type="term" value="F:GABA-gated chloride ion channel activity"/>
    <property type="evidence" value="ECO:0007669"/>
    <property type="project" value="UniProtKB-ARBA"/>
</dbReference>
<keyword evidence="18" id="KW-0869">Chloride channel</keyword>
<comment type="caution">
    <text evidence="30">The sequence shown here is derived from an EMBL/GenBank/DDBJ whole genome shotgun (WGS) entry which is preliminary data.</text>
</comment>
<evidence type="ECO:0000256" key="27">
    <source>
        <dbReference type="ARBA" id="ARBA00079775"/>
    </source>
</evidence>
<dbReference type="AlphaFoldDB" id="A0A836A0C9"/>
<dbReference type="SMART" id="SM00054">
    <property type="entry name" value="EFh"/>
    <property type="match status" value="3"/>
</dbReference>
<dbReference type="InterPro" id="IPR006202">
    <property type="entry name" value="Neur_chan_lig-bd"/>
</dbReference>
<comment type="caution">
    <text evidence="28">Lacks conserved residue(s) required for the propagation of feature annotation.</text>
</comment>
<dbReference type="GO" id="GO:1901379">
    <property type="term" value="P:regulation of potassium ion transmembrane transport"/>
    <property type="evidence" value="ECO:0007669"/>
    <property type="project" value="TreeGrafter"/>
</dbReference>
<dbReference type="NCBIfam" id="TIGR00860">
    <property type="entry name" value="LIC"/>
    <property type="match status" value="1"/>
</dbReference>
<feature type="transmembrane region" description="Helical" evidence="28">
    <location>
        <begin position="560"/>
        <end position="580"/>
    </location>
</feature>
<evidence type="ECO:0000256" key="24">
    <source>
        <dbReference type="ARBA" id="ARBA00061437"/>
    </source>
</evidence>
<dbReference type="Gene3D" id="1.10.238.10">
    <property type="entry name" value="EF-hand"/>
    <property type="match status" value="1"/>
</dbReference>
<comment type="subcellular location">
    <subcellularLocation>
        <location evidence="1">Apical cell membrane</location>
        <topology evidence="1">Multi-pass membrane protein</topology>
    </subcellularLocation>
</comment>
<dbReference type="PRINTS" id="PR01724">
    <property type="entry name" value="GABAARPI"/>
</dbReference>
<dbReference type="GO" id="GO:0005267">
    <property type="term" value="F:potassium channel activity"/>
    <property type="evidence" value="ECO:0007669"/>
    <property type="project" value="UniProtKB-KW"/>
</dbReference>
<evidence type="ECO:0000256" key="22">
    <source>
        <dbReference type="ARBA" id="ARBA00024167"/>
    </source>
</evidence>
<evidence type="ECO:0000256" key="2">
    <source>
        <dbReference type="ARBA" id="ARBA00006049"/>
    </source>
</evidence>
<keyword evidence="4" id="KW-1003">Cell membrane</keyword>
<keyword evidence="9" id="KW-0677">Repeat</keyword>
<evidence type="ECO:0000259" key="29">
    <source>
        <dbReference type="PROSITE" id="PS50222"/>
    </source>
</evidence>
<comment type="function">
    <text evidence="23">Pi subunit of the heteropentameric ligand-gated chloride channel gated by gamma-aminobutyric acid (GABA). GABA-gated chloride channels, also named GABA(A) receptors (GABAAR), consist of five subunits arranged around a central pore and contain GABA active binding site(s) located at the alpha and beta subunit interfaces. When activated by GABA, GABAARs selectively allow the flow of chloride anions across the cell membrane down their electrochemical gradient. Pi-containing GABAARs are mostly located in peripheral tissues. In the uterus, pi subunits modulate uterus contraction by altering the sensitivity of GABAARs to pregnanolone. In the lungs, pi-containing GABAARs contribute to pulmonary fluid transport via luminal secretion of chloride.</text>
</comment>
<dbReference type="InterPro" id="IPR006028">
    <property type="entry name" value="GABAA/Glycine_rcpt"/>
</dbReference>
<dbReference type="CDD" id="cd19004">
    <property type="entry name" value="LGIC_ECD_GABAAR_pi"/>
    <property type="match status" value="1"/>
</dbReference>
<dbReference type="CDD" id="cd19058">
    <property type="entry name" value="LGIC_TM_GABAAR_pi"/>
    <property type="match status" value="1"/>
</dbReference>
<dbReference type="InterPro" id="IPR036719">
    <property type="entry name" value="Neuro-gated_channel_TM_sf"/>
</dbReference>
<dbReference type="InterPro" id="IPR002048">
    <property type="entry name" value="EF_hand_dom"/>
</dbReference>
<evidence type="ECO:0000256" key="4">
    <source>
        <dbReference type="ARBA" id="ARBA00022475"/>
    </source>
</evidence>
<dbReference type="InterPro" id="IPR036734">
    <property type="entry name" value="Neur_chan_lig-bd_sf"/>
</dbReference>
<keyword evidence="11" id="KW-0106">Calcium</keyword>
<keyword evidence="6 28" id="KW-0812">Transmembrane</keyword>
<dbReference type="InterPro" id="IPR008100">
    <property type="entry name" value="GABAAp_rcpt"/>
</dbReference>
<feature type="transmembrane region" description="Helical" evidence="28">
    <location>
        <begin position="526"/>
        <end position="548"/>
    </location>
</feature>
<dbReference type="GO" id="GO:0008076">
    <property type="term" value="C:voltage-gated potassium channel complex"/>
    <property type="evidence" value="ECO:0007669"/>
    <property type="project" value="TreeGrafter"/>
</dbReference>
<keyword evidence="7" id="KW-0479">Metal-binding</keyword>
<feature type="domain" description="EF-hand" evidence="29">
    <location>
        <begin position="213"/>
        <end position="248"/>
    </location>
</feature>
<sequence length="794" mass="90917">MEMAMVFHPTMVVNLTEETPYQGGDHRLLIVSLPISSLLLPVQIYSYPIRGFGDACLTTTVQEDKIEDELEMTMVCHRPEGLEQLEAQTNFTKRELQVLYRGFKNECPSGVVNEETFKQIYAQFFPHGDASMYAHYLFHAFDTTQTGSVKFEDFVTALSILLRGTVHEKLRWTFNLYDINKDGYINKEEMMDIVKAIYDMMGKYTYPVLKEDTPRQHVDIFFQKMDKNKDGIVTLDEFLESCQENALEGRVFMSLIWTLTLKEGKNKSTGGFYFGLALRLQLPNMRRSLHLAFVCLGLFSARVCVQGNQFNTEVSRSDKLSLPGFENLTAGYNKFLRPNFGGEPVQIALTLDIASISSISESNMDYTATIYLRQRWTDQRLVFEGNKSFTLDARLVEFLWVPDTYIVESKKSFLHEVTVGNRLIRLFSNGTVLYALRITTTVACNMDLSKYPMDTQTCKLQLESWGYDGNDVEFSWLRGNDSVRGLENLRLAQYTIQQYFTSVTRSQQETGNYTRLVLQFELQRNVLYFILETYVPSTFLVVLSWVSFWISLDSVPARTCIGVTTVLSMTTLMIGSRTSLPNTNCFIKAIDVYLGICFSFVFGALLEYAVAHYSSLQQMAAKDRGKAKEVEEVNITNIINSSISSFKRKISFASIEISGDNVDYSDLTMKTSDKFKFVFRDKLGRIVDYFTIQNPKVLVDGEIPKPQCIYVTQESTDGPKGKTYENVRQIKEKNSQQNTNISTKHRGFHESDSSLTYQIPARNQITKKNTNYGDFTEEEKKYEASDYEKGNTFV</sequence>
<dbReference type="FunFam" id="1.10.238.10:FF:000043">
    <property type="entry name" value="Kv channel-interacting protein 1 isoform 2"/>
    <property type="match status" value="1"/>
</dbReference>
<dbReference type="InterPro" id="IPR047032">
    <property type="entry name" value="GABAAR_pi_TM"/>
</dbReference>
<dbReference type="PRINTS" id="PR00252">
    <property type="entry name" value="NRIONCHANNEL"/>
</dbReference>
<protein>
    <recommendedName>
        <fullName evidence="26">Gamma-aminobutyric acid receptor subunit pi</fullName>
    </recommendedName>
    <alternativeName>
        <fullName evidence="27">GABA(A) receptor subunit pi</fullName>
    </alternativeName>
</protein>
<evidence type="ECO:0000256" key="20">
    <source>
        <dbReference type="ARBA" id="ARBA00023214"/>
    </source>
</evidence>
<dbReference type="SUPFAM" id="SSF90112">
    <property type="entry name" value="Neurotransmitter-gated ion-channel transmembrane pore"/>
    <property type="match status" value="1"/>
</dbReference>
<organism evidence="30 31">
    <name type="scientific">Ovis aries</name>
    <name type="common">Sheep</name>
    <dbReference type="NCBI Taxonomy" id="9940"/>
    <lineage>
        <taxon>Eukaryota</taxon>
        <taxon>Metazoa</taxon>
        <taxon>Chordata</taxon>
        <taxon>Craniata</taxon>
        <taxon>Vertebrata</taxon>
        <taxon>Euteleostomi</taxon>
        <taxon>Mammalia</taxon>
        <taxon>Eutheria</taxon>
        <taxon>Laurasiatheria</taxon>
        <taxon>Artiodactyla</taxon>
        <taxon>Ruminantia</taxon>
        <taxon>Pecora</taxon>
        <taxon>Bovidae</taxon>
        <taxon>Caprinae</taxon>
        <taxon>Ovis</taxon>
    </lineage>
</organism>
<dbReference type="EMBL" id="JAEMGP010000016">
    <property type="protein sequence ID" value="KAG5199027.1"/>
    <property type="molecule type" value="Genomic_DNA"/>
</dbReference>
<evidence type="ECO:0000256" key="18">
    <source>
        <dbReference type="ARBA" id="ARBA00023173"/>
    </source>
</evidence>
<dbReference type="GO" id="GO:0044325">
    <property type="term" value="F:transmembrane transporter binding"/>
    <property type="evidence" value="ECO:0007669"/>
    <property type="project" value="TreeGrafter"/>
</dbReference>